<accession>A0AAP9GB71</accession>
<evidence type="ECO:0000256" key="3">
    <source>
        <dbReference type="ARBA" id="ARBA00022695"/>
    </source>
</evidence>
<dbReference type="Gene3D" id="1.10.287.690">
    <property type="entry name" value="Helix hairpin bin"/>
    <property type="match status" value="1"/>
</dbReference>
<dbReference type="Gene3D" id="6.10.140.1130">
    <property type="match status" value="1"/>
</dbReference>
<evidence type="ECO:0000313" key="11">
    <source>
        <dbReference type="EMBL" id="QGH46745.1"/>
    </source>
</evidence>
<dbReference type="InterPro" id="IPR006133">
    <property type="entry name" value="DNA-dir_DNA_pol_B_exonuc"/>
</dbReference>
<evidence type="ECO:0000259" key="8">
    <source>
        <dbReference type="Pfam" id="PF00136"/>
    </source>
</evidence>
<dbReference type="Pfam" id="PF03104">
    <property type="entry name" value="DNA_pol_B_exo1"/>
    <property type="match status" value="1"/>
</dbReference>
<dbReference type="InterPro" id="IPR012337">
    <property type="entry name" value="RNaseH-like_sf"/>
</dbReference>
<dbReference type="Proteomes" id="UP000272136">
    <property type="component" value="Chromosome 1"/>
</dbReference>
<dbReference type="InterPro" id="IPR043502">
    <property type="entry name" value="DNA/RNA_pol_sf"/>
</dbReference>
<feature type="domain" description="DNA-directed DNA polymerase family B exonuclease" evidence="9">
    <location>
        <begin position="182"/>
        <end position="296"/>
    </location>
</feature>
<feature type="domain" description="DNA-directed DNA polymerase family B multifunctional" evidence="8">
    <location>
        <begin position="378"/>
        <end position="758"/>
    </location>
</feature>
<dbReference type="GO" id="GO:0008296">
    <property type="term" value="F:3'-5'-DNA exonuclease activity"/>
    <property type="evidence" value="ECO:0007669"/>
    <property type="project" value="TreeGrafter"/>
</dbReference>
<dbReference type="GO" id="GO:0000166">
    <property type="term" value="F:nucleotide binding"/>
    <property type="evidence" value="ECO:0007669"/>
    <property type="project" value="InterPro"/>
</dbReference>
<dbReference type="PRINTS" id="PR00106">
    <property type="entry name" value="DNAPOLB"/>
</dbReference>
<reference evidence="11" key="3">
    <citation type="submission" date="2019-11" db="EMBL/GenBank/DDBJ databases">
        <title>Complete genome sequence of Vibrio owensii SH-14 isolated from shrimp with acute hepatopancreatic necrosis diease.</title>
        <authorList>
            <person name="Liang X."/>
            <person name="Wang Y."/>
        </authorList>
    </citation>
    <scope>NUCLEOTIDE SEQUENCE</scope>
    <source>
        <strain evidence="11">SH14</strain>
    </source>
</reference>
<dbReference type="Gene3D" id="2.40.50.590">
    <property type="match status" value="2"/>
</dbReference>
<dbReference type="EMBL" id="CP045859">
    <property type="protein sequence ID" value="QGH46745.1"/>
    <property type="molecule type" value="Genomic_DNA"/>
</dbReference>
<reference evidence="10 12" key="2">
    <citation type="submission" date="2018-10" db="EMBL/GenBank/DDBJ databases">
        <title>Whole Genome of Vibrio owensii strain 170502, isolated from Acute Hepatopancreatic Necrosis Disease (AHPND) shrimp.</title>
        <authorList>
            <person name="Yan M."/>
            <person name="Wang X."/>
            <person name="Wang Y."/>
        </authorList>
    </citation>
    <scope>NUCLEOTIDE SEQUENCE [LARGE SCALE GENOMIC DNA]</scope>
    <source>
        <strain evidence="10 12">1700302</strain>
    </source>
</reference>
<dbReference type="GO" id="GO:0009432">
    <property type="term" value="P:SOS response"/>
    <property type="evidence" value="ECO:0007669"/>
    <property type="project" value="TreeGrafter"/>
</dbReference>
<dbReference type="FunFam" id="1.10.287.690:FF:000012">
    <property type="entry name" value="DNA polymerase"/>
    <property type="match status" value="1"/>
</dbReference>
<dbReference type="NCBIfam" id="NF004421">
    <property type="entry name" value="PRK05762.1-2"/>
    <property type="match status" value="1"/>
</dbReference>
<dbReference type="Pfam" id="PF21474">
    <property type="entry name" value="DNApolII_N"/>
    <property type="match status" value="1"/>
</dbReference>
<dbReference type="SUPFAM" id="SSF56672">
    <property type="entry name" value="DNA/RNA polymerases"/>
    <property type="match status" value="1"/>
</dbReference>
<evidence type="ECO:0000256" key="6">
    <source>
        <dbReference type="ARBA" id="ARBA00049244"/>
    </source>
</evidence>
<keyword evidence="4 7" id="KW-0239">DNA-directed DNA polymerase</keyword>
<reference evidence="11 13" key="1">
    <citation type="journal article" date="2015" name="Genome Announc.">
        <title>Draft Genome Sequence of Vibrio owensii Strain SH-14, Which Causes Shrimp Acute Hepatopancreatic Necrosis Disease.</title>
        <authorList>
            <person name="Liu L."/>
            <person name="Xiao J."/>
            <person name="Xia X."/>
            <person name="Pan Y."/>
            <person name="Yan S."/>
            <person name="Wang Y."/>
        </authorList>
    </citation>
    <scope>NUCLEOTIDE SEQUENCE [LARGE SCALE GENOMIC DNA]</scope>
    <source>
        <strain evidence="11 13">SH14</strain>
    </source>
</reference>
<evidence type="ECO:0000313" key="13">
    <source>
        <dbReference type="Proteomes" id="UP000390336"/>
    </source>
</evidence>
<dbReference type="InterPro" id="IPR006134">
    <property type="entry name" value="DNA-dir_DNA_pol_B_multi_dom"/>
</dbReference>
<dbReference type="Proteomes" id="UP000390336">
    <property type="component" value="Chromosome 1"/>
</dbReference>
<organism evidence="11 13">
    <name type="scientific">Vibrio owensii</name>
    <dbReference type="NCBI Taxonomy" id="696485"/>
    <lineage>
        <taxon>Bacteria</taxon>
        <taxon>Pseudomonadati</taxon>
        <taxon>Pseudomonadota</taxon>
        <taxon>Gammaproteobacteria</taxon>
        <taxon>Vibrionales</taxon>
        <taxon>Vibrionaceae</taxon>
        <taxon>Vibrio</taxon>
    </lineage>
</organism>
<dbReference type="Gene3D" id="1.10.132.60">
    <property type="entry name" value="DNA polymerase family B, C-terminal domain"/>
    <property type="match status" value="1"/>
</dbReference>
<keyword evidence="7" id="KW-0235">DNA replication</keyword>
<dbReference type="InterPro" id="IPR036397">
    <property type="entry name" value="RNaseH_sf"/>
</dbReference>
<dbReference type="EC" id="2.7.7.7" evidence="7"/>
<evidence type="ECO:0000313" key="10">
    <source>
        <dbReference type="EMBL" id="AYO14090.1"/>
    </source>
</evidence>
<dbReference type="GO" id="GO:0045004">
    <property type="term" value="P:DNA replication proofreading"/>
    <property type="evidence" value="ECO:0007669"/>
    <property type="project" value="TreeGrafter"/>
</dbReference>
<dbReference type="CDD" id="cd05537">
    <property type="entry name" value="POLBc_Pol_II"/>
    <property type="match status" value="1"/>
</dbReference>
<proteinExistence type="inferred from homology"/>
<dbReference type="Gene3D" id="3.90.1600.10">
    <property type="entry name" value="Palm domain of DNA polymerase"/>
    <property type="match status" value="1"/>
</dbReference>
<evidence type="ECO:0000256" key="7">
    <source>
        <dbReference type="RuleBase" id="RU000442"/>
    </source>
</evidence>
<dbReference type="InterPro" id="IPR017964">
    <property type="entry name" value="DNA-dir_DNA_pol_B_CS"/>
</dbReference>
<dbReference type="FunFam" id="1.10.132.60:FF:000008">
    <property type="entry name" value="DNA polymerase"/>
    <property type="match status" value="1"/>
</dbReference>
<evidence type="ECO:0000259" key="9">
    <source>
        <dbReference type="Pfam" id="PF03104"/>
    </source>
</evidence>
<name>A0AAP9GB71_9VIBR</name>
<dbReference type="Pfam" id="PF00136">
    <property type="entry name" value="DNA_pol_B"/>
    <property type="match status" value="1"/>
</dbReference>
<dbReference type="PANTHER" id="PTHR10322">
    <property type="entry name" value="DNA POLYMERASE CATALYTIC SUBUNIT"/>
    <property type="match status" value="1"/>
</dbReference>
<keyword evidence="12" id="KW-1185">Reference proteome</keyword>
<dbReference type="FunFam" id="3.90.1600.10:FF:000030">
    <property type="entry name" value="DNA polymerase II"/>
    <property type="match status" value="1"/>
</dbReference>
<sequence>MNIQQGFLLTRQARDIKGQTQIELWLSTENGPTQLLIQGERPVFFIEQAQIEQTKQFAAAKQIAVDMRPLELKNFQLTPLAACYTQTTKDAFALQDELKQNDIIHFEGDVRLADRYLMERFIKGSMEFTGNLQSRNGFQRVQNAKCRTGEYQPKLHVVSLDLECSEKGILYSIGLDSPVDSRVIIIGEPEPADTPIQWVKDEKALLEALIEWFKQFDPDVIVGWNVIDFDFRLLHKRAEWHNMKLMLGRADQPSFFRSSAQSQQGFISIPGRVVLDGIDTLKTATYHFRSWSLESVSQELLGEGKEIHNVHDRMDEINRMYRSDKPSLAKYNLQDCVLVNKIFDHTHLLDFAIERSRLTGVELDRVGGSVAAFTNLYLPQIHRAGYVAPNLHPENWIASPGGYVMDSIPNLYDSVLVLDFKSLYPSIIRSFLIDPMGLVEGLQLEIGKAEDEAVPGFRGGQFHRSKHFLPEMIEKLWAARDVAKKNNEKAFSQAIKIIMNSFYGVLGSSGCRFFDTRLASSITMRGHEIMKQTKVLIEDKGYQVIYGDTDSTFVSLNGAYDQADADKIGNELVDYINQWWNDHLRSEYNLNSILELEYETHYRKFLMPTIRGAETGSKKRYAGLIGEGEQERIIFKGLESARTDWTPLAQRFQNTLYQMIFHGEDPSDYVREMVEKTNAGEFDDQLVYQKRLRRKLHEYQKNIPPQVRAARLADDINAKLGRPLQYQNRGRIEYLITVNGPEPHEYLNSPIDYQHYIDKQLKPVADAILPFIGTDFEQLSAPQMGLF</sequence>
<dbReference type="InterPro" id="IPR050240">
    <property type="entry name" value="DNA_pol_type-B"/>
</dbReference>
<evidence type="ECO:0000256" key="4">
    <source>
        <dbReference type="ARBA" id="ARBA00022932"/>
    </source>
</evidence>
<evidence type="ECO:0000256" key="5">
    <source>
        <dbReference type="ARBA" id="ARBA00023125"/>
    </source>
</evidence>
<dbReference type="PROSITE" id="PS00116">
    <property type="entry name" value="DNA_POLYMERASE_B"/>
    <property type="match status" value="1"/>
</dbReference>
<evidence type="ECO:0000256" key="2">
    <source>
        <dbReference type="ARBA" id="ARBA00022679"/>
    </source>
</evidence>
<keyword evidence="2 7" id="KW-0808">Transferase</keyword>
<dbReference type="GO" id="GO:0003887">
    <property type="term" value="F:DNA-directed DNA polymerase activity"/>
    <property type="evidence" value="ECO:0007669"/>
    <property type="project" value="UniProtKB-KW"/>
</dbReference>
<keyword evidence="3 7" id="KW-0548">Nucleotidyltransferase</keyword>
<dbReference type="AlphaFoldDB" id="A0AAP9GB71"/>
<dbReference type="PANTHER" id="PTHR10322:SF23">
    <property type="entry name" value="DNA POLYMERASE DELTA CATALYTIC SUBUNIT"/>
    <property type="match status" value="1"/>
</dbReference>
<dbReference type="GO" id="GO:0003677">
    <property type="term" value="F:DNA binding"/>
    <property type="evidence" value="ECO:0007669"/>
    <property type="project" value="UniProtKB-KW"/>
</dbReference>
<dbReference type="Gene3D" id="3.30.420.10">
    <property type="entry name" value="Ribonuclease H-like superfamily/Ribonuclease H"/>
    <property type="match status" value="1"/>
</dbReference>
<evidence type="ECO:0000256" key="1">
    <source>
        <dbReference type="ARBA" id="ARBA00005755"/>
    </source>
</evidence>
<dbReference type="InterPro" id="IPR042087">
    <property type="entry name" value="DNA_pol_B_thumb"/>
</dbReference>
<dbReference type="InterPro" id="IPR023211">
    <property type="entry name" value="DNA_pol_palm_dom_sf"/>
</dbReference>
<comment type="catalytic activity">
    <reaction evidence="6 7">
        <text>DNA(n) + a 2'-deoxyribonucleoside 5'-triphosphate = DNA(n+1) + diphosphate</text>
        <dbReference type="Rhea" id="RHEA:22508"/>
        <dbReference type="Rhea" id="RHEA-COMP:17339"/>
        <dbReference type="Rhea" id="RHEA-COMP:17340"/>
        <dbReference type="ChEBI" id="CHEBI:33019"/>
        <dbReference type="ChEBI" id="CHEBI:61560"/>
        <dbReference type="ChEBI" id="CHEBI:173112"/>
        <dbReference type="EC" id="2.7.7.7"/>
    </reaction>
</comment>
<evidence type="ECO:0000313" key="12">
    <source>
        <dbReference type="Proteomes" id="UP000272136"/>
    </source>
</evidence>
<dbReference type="RefSeq" id="WP_054824145.1">
    <property type="nucleotide sequence ID" value="NZ_CP033137.1"/>
</dbReference>
<dbReference type="CDD" id="cd05784">
    <property type="entry name" value="DNA_polB_II_exo"/>
    <property type="match status" value="1"/>
</dbReference>
<dbReference type="SUPFAM" id="SSF53098">
    <property type="entry name" value="Ribonuclease H-like"/>
    <property type="match status" value="1"/>
</dbReference>
<protein>
    <recommendedName>
        <fullName evidence="7">DNA polymerase</fullName>
        <ecNumber evidence="7">2.7.7.7</ecNumber>
    </recommendedName>
</protein>
<dbReference type="EMBL" id="CP033137">
    <property type="protein sequence ID" value="AYO14090.1"/>
    <property type="molecule type" value="Genomic_DNA"/>
</dbReference>
<dbReference type="InterPro" id="IPR006172">
    <property type="entry name" value="DNA-dir_DNA_pol_B"/>
</dbReference>
<comment type="similarity">
    <text evidence="1 7">Belongs to the DNA polymerase type-B family.</text>
</comment>
<dbReference type="SMART" id="SM00486">
    <property type="entry name" value="POLBc"/>
    <property type="match status" value="1"/>
</dbReference>
<gene>
    <name evidence="11" type="ORF">APZ19_06320</name>
    <name evidence="10" type="ORF">D0812_06515</name>
</gene>
<keyword evidence="5 7" id="KW-0238">DNA-binding</keyword>